<evidence type="ECO:0000256" key="1">
    <source>
        <dbReference type="SAM" id="Phobius"/>
    </source>
</evidence>
<keyword evidence="1" id="KW-1133">Transmembrane helix</keyword>
<dbReference type="EMBL" id="GBRH01213675">
    <property type="protein sequence ID" value="JAD84220.1"/>
    <property type="molecule type" value="Transcribed_RNA"/>
</dbReference>
<reference evidence="2" key="1">
    <citation type="submission" date="2014-09" db="EMBL/GenBank/DDBJ databases">
        <authorList>
            <person name="Magalhaes I.L.F."/>
            <person name="Oliveira U."/>
            <person name="Santos F.R."/>
            <person name="Vidigal T.H.D.A."/>
            <person name="Brescovit A.D."/>
            <person name="Santos A.J."/>
        </authorList>
    </citation>
    <scope>NUCLEOTIDE SEQUENCE</scope>
    <source>
        <tissue evidence="2">Shoot tissue taken approximately 20 cm above the soil surface</tissue>
    </source>
</reference>
<reference evidence="2" key="2">
    <citation type="journal article" date="2015" name="Data Brief">
        <title>Shoot transcriptome of the giant reed, Arundo donax.</title>
        <authorList>
            <person name="Barrero R.A."/>
            <person name="Guerrero F.D."/>
            <person name="Moolhuijzen P."/>
            <person name="Goolsby J.A."/>
            <person name="Tidwell J."/>
            <person name="Bellgard S.E."/>
            <person name="Bellgard M.I."/>
        </authorList>
    </citation>
    <scope>NUCLEOTIDE SEQUENCE</scope>
    <source>
        <tissue evidence="2">Shoot tissue taken approximately 20 cm above the soil surface</tissue>
    </source>
</reference>
<organism evidence="2">
    <name type="scientific">Arundo donax</name>
    <name type="common">Giant reed</name>
    <name type="synonym">Donax arundinaceus</name>
    <dbReference type="NCBI Taxonomy" id="35708"/>
    <lineage>
        <taxon>Eukaryota</taxon>
        <taxon>Viridiplantae</taxon>
        <taxon>Streptophyta</taxon>
        <taxon>Embryophyta</taxon>
        <taxon>Tracheophyta</taxon>
        <taxon>Spermatophyta</taxon>
        <taxon>Magnoliopsida</taxon>
        <taxon>Liliopsida</taxon>
        <taxon>Poales</taxon>
        <taxon>Poaceae</taxon>
        <taxon>PACMAD clade</taxon>
        <taxon>Arundinoideae</taxon>
        <taxon>Arundineae</taxon>
        <taxon>Arundo</taxon>
    </lineage>
</organism>
<protein>
    <submittedName>
        <fullName evidence="2">Uncharacterized protein</fullName>
    </submittedName>
</protein>
<accession>A0A0A9DF17</accession>
<evidence type="ECO:0000313" key="2">
    <source>
        <dbReference type="EMBL" id="JAD84220.1"/>
    </source>
</evidence>
<name>A0A0A9DF17_ARUDO</name>
<keyword evidence="1" id="KW-0472">Membrane</keyword>
<keyword evidence="1" id="KW-0812">Transmembrane</keyword>
<dbReference type="AlphaFoldDB" id="A0A0A9DF17"/>
<proteinExistence type="predicted"/>
<sequence length="27" mass="3037">MDFIYAIPGIAFGSASFSHHLFFFLVT</sequence>
<feature type="transmembrane region" description="Helical" evidence="1">
    <location>
        <begin position="6"/>
        <end position="26"/>
    </location>
</feature>